<evidence type="ECO:0000256" key="1">
    <source>
        <dbReference type="SAM" id="MobiDB-lite"/>
    </source>
</evidence>
<dbReference type="AlphaFoldDB" id="A0A0C3KRC3"/>
<reference evidence="3" key="2">
    <citation type="submission" date="2015-01" db="EMBL/GenBank/DDBJ databases">
        <title>Evolutionary Origins and Diversification of the Mycorrhizal Mutualists.</title>
        <authorList>
            <consortium name="DOE Joint Genome Institute"/>
            <consortium name="Mycorrhizal Genomics Consortium"/>
            <person name="Kohler A."/>
            <person name="Kuo A."/>
            <person name="Nagy L.G."/>
            <person name="Floudas D."/>
            <person name="Copeland A."/>
            <person name="Barry K.W."/>
            <person name="Cichocki N."/>
            <person name="Veneault-Fourrey C."/>
            <person name="LaButti K."/>
            <person name="Lindquist E.A."/>
            <person name="Lipzen A."/>
            <person name="Lundell T."/>
            <person name="Morin E."/>
            <person name="Murat C."/>
            <person name="Riley R."/>
            <person name="Ohm R."/>
            <person name="Sun H."/>
            <person name="Tunlid A."/>
            <person name="Henrissat B."/>
            <person name="Grigoriev I.V."/>
            <person name="Hibbett D.S."/>
            <person name="Martin F."/>
        </authorList>
    </citation>
    <scope>NUCLEOTIDE SEQUENCE [LARGE SCALE GENOMIC DNA]</scope>
    <source>
        <strain evidence="3">MUT 4182</strain>
    </source>
</reference>
<gene>
    <name evidence="2" type="ORF">M407DRAFT_26592</name>
</gene>
<dbReference type="HOGENOM" id="CLU_2456412_0_0_1"/>
<accession>A0A0C3KRC3</accession>
<evidence type="ECO:0000313" key="3">
    <source>
        <dbReference type="Proteomes" id="UP000054248"/>
    </source>
</evidence>
<organism evidence="2 3">
    <name type="scientific">Tulasnella calospora MUT 4182</name>
    <dbReference type="NCBI Taxonomy" id="1051891"/>
    <lineage>
        <taxon>Eukaryota</taxon>
        <taxon>Fungi</taxon>
        <taxon>Dikarya</taxon>
        <taxon>Basidiomycota</taxon>
        <taxon>Agaricomycotina</taxon>
        <taxon>Agaricomycetes</taxon>
        <taxon>Cantharellales</taxon>
        <taxon>Tulasnellaceae</taxon>
        <taxon>Tulasnella</taxon>
    </lineage>
</organism>
<proteinExistence type="predicted"/>
<feature type="region of interest" description="Disordered" evidence="1">
    <location>
        <begin position="1"/>
        <end position="46"/>
    </location>
</feature>
<keyword evidence="3" id="KW-1185">Reference proteome</keyword>
<dbReference type="EMBL" id="KN823071">
    <property type="protein sequence ID" value="KIO23978.1"/>
    <property type="molecule type" value="Genomic_DNA"/>
</dbReference>
<sequence>MIGGSVNMETWPGRRRKGSSDTSESADVVPEIDESDPEDGTKDGVVPMLTFTTSWSSNDKELDAGRFSDNRLEPMAGRVARAGLSIWSW</sequence>
<name>A0A0C3KRC3_9AGAM</name>
<reference evidence="2 3" key="1">
    <citation type="submission" date="2014-04" db="EMBL/GenBank/DDBJ databases">
        <authorList>
            <consortium name="DOE Joint Genome Institute"/>
            <person name="Kuo A."/>
            <person name="Girlanda M."/>
            <person name="Perotto S."/>
            <person name="Kohler A."/>
            <person name="Nagy L.G."/>
            <person name="Floudas D."/>
            <person name="Copeland A."/>
            <person name="Barry K.W."/>
            <person name="Cichocki N."/>
            <person name="Veneault-Fourrey C."/>
            <person name="LaButti K."/>
            <person name="Lindquist E.A."/>
            <person name="Lipzen A."/>
            <person name="Lundell T."/>
            <person name="Morin E."/>
            <person name="Murat C."/>
            <person name="Sun H."/>
            <person name="Tunlid A."/>
            <person name="Henrissat B."/>
            <person name="Grigoriev I.V."/>
            <person name="Hibbett D.S."/>
            <person name="Martin F."/>
            <person name="Nordberg H.P."/>
            <person name="Cantor M.N."/>
            <person name="Hua S.X."/>
        </authorList>
    </citation>
    <scope>NUCLEOTIDE SEQUENCE [LARGE SCALE GENOMIC DNA]</scope>
    <source>
        <strain evidence="2 3">MUT 4182</strain>
    </source>
</reference>
<dbReference type="Proteomes" id="UP000054248">
    <property type="component" value="Unassembled WGS sequence"/>
</dbReference>
<protein>
    <submittedName>
        <fullName evidence="2">Uncharacterized protein</fullName>
    </submittedName>
</protein>
<evidence type="ECO:0000313" key="2">
    <source>
        <dbReference type="EMBL" id="KIO23978.1"/>
    </source>
</evidence>